<proteinExistence type="predicted"/>
<reference evidence="1" key="1">
    <citation type="submission" date="2023-11" db="EMBL/GenBank/DDBJ databases">
        <title>The genome sequences of three competitors of mushroom-forming fungi.</title>
        <authorList>
            <person name="Beijen E."/>
            <person name="Ohm R.A."/>
        </authorList>
    </citation>
    <scope>NUCLEOTIDE SEQUENCE</scope>
    <source>
        <strain evidence="1">CBS 100526</strain>
    </source>
</reference>
<protein>
    <submittedName>
        <fullName evidence="1">Uncharacterized protein</fullName>
    </submittedName>
</protein>
<dbReference type="EMBL" id="JAWRVG010000020">
    <property type="protein sequence ID" value="KAK4072963.1"/>
    <property type="molecule type" value="Genomic_DNA"/>
</dbReference>
<dbReference type="Proteomes" id="UP001273209">
    <property type="component" value="Unassembled WGS sequence"/>
</dbReference>
<accession>A0AAE1IEB2</accession>
<dbReference type="GeneID" id="87920082"/>
<evidence type="ECO:0000313" key="1">
    <source>
        <dbReference type="EMBL" id="KAK4072963.1"/>
    </source>
</evidence>
<name>A0AAE1IEB2_9HYPO</name>
<dbReference type="RefSeq" id="XP_062755440.1">
    <property type="nucleotide sequence ID" value="XM_062900177.1"/>
</dbReference>
<dbReference type="AlphaFoldDB" id="A0AAE1IEB2"/>
<sequence>MCFWDTYLYMCGCYDVKLKSQCHEAPQEGRQVCTVGPQVVKGSWCYAQPFLCDRCRRIEYQSGRPARRYVPSWSEIAPGAKARAEAKARYWH</sequence>
<evidence type="ECO:0000313" key="2">
    <source>
        <dbReference type="Proteomes" id="UP001273209"/>
    </source>
</evidence>
<comment type="caution">
    <text evidence="1">The sequence shown here is derived from an EMBL/GenBank/DDBJ whole genome shotgun (WGS) entry which is preliminary data.</text>
</comment>
<gene>
    <name evidence="1" type="ORF">Triagg1_5640</name>
</gene>
<organism evidence="1 2">
    <name type="scientific">Trichoderma aggressivum f. europaeum</name>
    <dbReference type="NCBI Taxonomy" id="173218"/>
    <lineage>
        <taxon>Eukaryota</taxon>
        <taxon>Fungi</taxon>
        <taxon>Dikarya</taxon>
        <taxon>Ascomycota</taxon>
        <taxon>Pezizomycotina</taxon>
        <taxon>Sordariomycetes</taxon>
        <taxon>Hypocreomycetidae</taxon>
        <taxon>Hypocreales</taxon>
        <taxon>Hypocreaceae</taxon>
        <taxon>Trichoderma</taxon>
    </lineage>
</organism>
<keyword evidence="2" id="KW-1185">Reference proteome</keyword>